<evidence type="ECO:0000313" key="6">
    <source>
        <dbReference type="Proteomes" id="UP000494363"/>
    </source>
</evidence>
<reference evidence="5 6" key="1">
    <citation type="submission" date="2020-04" db="EMBL/GenBank/DDBJ databases">
        <authorList>
            <person name="De Canck E."/>
        </authorList>
    </citation>
    <scope>NUCLEOTIDE SEQUENCE [LARGE SCALE GENOMIC DNA]</scope>
    <source>
        <strain evidence="5 6">LMG 29542</strain>
    </source>
</reference>
<dbReference type="AlphaFoldDB" id="A0A6J5E8T0"/>
<sequence length="322" mass="35467">MSQYRSQLPMLDHDQLFLAPGGLETTLLFHEGIDLPHFASFDLLKDDAGVALIESHFERFATLARERGVGVMLTTPTWRANRDWGRKLGYSDSELADANWRAVDLMLELRAKWQTPQTPCVIVGTIGPRGDGYQAGARMSADEARAYHRTQIETFAATQADMVSVNTFTYIDEAIGAAQAAQACAMPIFVSFTVETDGRLPSGETLQEAVERTDAETDGHPAFFMINCAHPSHFESTLQTSGDWLQRIRGVRANASRLSHAELNDATELDEGDPADLGAQYAFLRRFLPRMTVVGGCCGTDVRHADQICQAMQRVSAIELPA</sequence>
<feature type="binding site" evidence="3">
    <location>
        <position position="228"/>
    </location>
    <ligand>
        <name>Zn(2+)</name>
        <dbReference type="ChEBI" id="CHEBI:29105"/>
    </ligand>
</feature>
<dbReference type="PROSITE" id="PS50970">
    <property type="entry name" value="HCY"/>
    <property type="match status" value="1"/>
</dbReference>
<keyword evidence="3" id="KW-0862">Zinc</keyword>
<feature type="binding site" evidence="3">
    <location>
        <position position="297"/>
    </location>
    <ligand>
        <name>Zn(2+)</name>
        <dbReference type="ChEBI" id="CHEBI:29105"/>
    </ligand>
</feature>
<dbReference type="PANTHER" id="PTHR11103">
    <property type="entry name" value="SLR1189 PROTEIN"/>
    <property type="match status" value="1"/>
</dbReference>
<accession>A0A6J5E8T0</accession>
<dbReference type="EMBL" id="CADIKH010000019">
    <property type="protein sequence ID" value="CAB3762004.1"/>
    <property type="molecule type" value="Genomic_DNA"/>
</dbReference>
<evidence type="ECO:0000259" key="4">
    <source>
        <dbReference type="PROSITE" id="PS50970"/>
    </source>
</evidence>
<dbReference type="InterPro" id="IPR003726">
    <property type="entry name" value="HCY_dom"/>
</dbReference>
<dbReference type="PANTHER" id="PTHR11103:SF18">
    <property type="entry name" value="SLR1189 PROTEIN"/>
    <property type="match status" value="1"/>
</dbReference>
<keyword evidence="6" id="KW-1185">Reference proteome</keyword>
<evidence type="ECO:0000256" key="2">
    <source>
        <dbReference type="ARBA" id="ARBA00022679"/>
    </source>
</evidence>
<evidence type="ECO:0000256" key="3">
    <source>
        <dbReference type="PROSITE-ProRule" id="PRU00333"/>
    </source>
</evidence>
<dbReference type="RefSeq" id="WP_175228376.1">
    <property type="nucleotide sequence ID" value="NZ_CADIKH010000019.1"/>
</dbReference>
<keyword evidence="3" id="KW-0479">Metal-binding</keyword>
<gene>
    <name evidence="5" type="ORF">LMG29542_04212</name>
</gene>
<keyword evidence="1 3" id="KW-0489">Methyltransferase</keyword>
<organism evidence="5 6">
    <name type="scientific">Paraburkholderia humisilvae</name>
    <dbReference type="NCBI Taxonomy" id="627669"/>
    <lineage>
        <taxon>Bacteria</taxon>
        <taxon>Pseudomonadati</taxon>
        <taxon>Pseudomonadota</taxon>
        <taxon>Betaproteobacteria</taxon>
        <taxon>Burkholderiales</taxon>
        <taxon>Burkholderiaceae</taxon>
        <taxon>Paraburkholderia</taxon>
    </lineage>
</organism>
<evidence type="ECO:0000256" key="1">
    <source>
        <dbReference type="ARBA" id="ARBA00022603"/>
    </source>
</evidence>
<protein>
    <recommendedName>
        <fullName evidence="4">Hcy-binding domain-containing protein</fullName>
    </recommendedName>
</protein>
<dbReference type="GO" id="GO:0008168">
    <property type="term" value="F:methyltransferase activity"/>
    <property type="evidence" value="ECO:0007669"/>
    <property type="project" value="UniProtKB-UniRule"/>
</dbReference>
<feature type="binding site" evidence="3">
    <location>
        <position position="298"/>
    </location>
    <ligand>
        <name>Zn(2+)</name>
        <dbReference type="ChEBI" id="CHEBI:29105"/>
    </ligand>
</feature>
<name>A0A6J5E8T0_9BURK</name>
<dbReference type="Pfam" id="PF02574">
    <property type="entry name" value="S-methyl_trans"/>
    <property type="match status" value="1"/>
</dbReference>
<feature type="domain" description="Hcy-binding" evidence="4">
    <location>
        <begin position="5"/>
        <end position="312"/>
    </location>
</feature>
<dbReference type="Gene3D" id="3.20.20.330">
    <property type="entry name" value="Homocysteine-binding-like domain"/>
    <property type="match status" value="1"/>
</dbReference>
<dbReference type="SUPFAM" id="SSF82282">
    <property type="entry name" value="Homocysteine S-methyltransferase"/>
    <property type="match status" value="1"/>
</dbReference>
<dbReference type="GO" id="GO:0032259">
    <property type="term" value="P:methylation"/>
    <property type="evidence" value="ECO:0007669"/>
    <property type="project" value="UniProtKB-KW"/>
</dbReference>
<proteinExistence type="predicted"/>
<dbReference type="Proteomes" id="UP000494363">
    <property type="component" value="Unassembled WGS sequence"/>
</dbReference>
<evidence type="ECO:0000313" key="5">
    <source>
        <dbReference type="EMBL" id="CAB3762004.1"/>
    </source>
</evidence>
<dbReference type="GO" id="GO:0046872">
    <property type="term" value="F:metal ion binding"/>
    <property type="evidence" value="ECO:0007669"/>
    <property type="project" value="UniProtKB-KW"/>
</dbReference>
<keyword evidence="2 3" id="KW-0808">Transferase</keyword>
<dbReference type="InterPro" id="IPR036589">
    <property type="entry name" value="HCY_dom_sf"/>
</dbReference>
<comment type="cofactor">
    <cofactor evidence="3">
        <name>Zn(2+)</name>
        <dbReference type="ChEBI" id="CHEBI:29105"/>
    </cofactor>
</comment>